<feature type="transmembrane region" description="Helical" evidence="7">
    <location>
        <begin position="184"/>
        <end position="205"/>
    </location>
</feature>
<dbReference type="eggNOG" id="KOG0254">
    <property type="taxonomic scope" value="Eukaryota"/>
</dbReference>
<dbReference type="RefSeq" id="XP_007840252.1">
    <property type="nucleotide sequence ID" value="XM_007842061.1"/>
</dbReference>
<keyword evidence="5 7" id="KW-0472">Membrane</keyword>
<evidence type="ECO:0000256" key="4">
    <source>
        <dbReference type="ARBA" id="ARBA00022989"/>
    </source>
</evidence>
<feature type="transmembrane region" description="Helical" evidence="7">
    <location>
        <begin position="211"/>
        <end position="234"/>
    </location>
</feature>
<dbReference type="Pfam" id="PF07690">
    <property type="entry name" value="MFS_1"/>
    <property type="match status" value="2"/>
</dbReference>
<evidence type="ECO:0000313" key="10">
    <source>
        <dbReference type="Proteomes" id="UP000030651"/>
    </source>
</evidence>
<dbReference type="KEGG" id="pfy:PFICI_13480"/>
<evidence type="ECO:0000256" key="5">
    <source>
        <dbReference type="ARBA" id="ARBA00023136"/>
    </source>
</evidence>
<proteinExistence type="inferred from homology"/>
<feature type="transmembrane region" description="Helical" evidence="7">
    <location>
        <begin position="522"/>
        <end position="540"/>
    </location>
</feature>
<comment type="similarity">
    <text evidence="2">Belongs to the major facilitator superfamily. TCR/Tet family.</text>
</comment>
<dbReference type="Proteomes" id="UP000030651">
    <property type="component" value="Unassembled WGS sequence"/>
</dbReference>
<evidence type="ECO:0000256" key="6">
    <source>
        <dbReference type="SAM" id="MobiDB-lite"/>
    </source>
</evidence>
<dbReference type="InterPro" id="IPR011701">
    <property type="entry name" value="MFS"/>
</dbReference>
<dbReference type="GeneID" id="19278493"/>
<keyword evidence="3 7" id="KW-0812">Transmembrane</keyword>
<comment type="subcellular location">
    <subcellularLocation>
        <location evidence="1">Membrane</location>
        <topology evidence="1">Multi-pass membrane protein</topology>
    </subcellularLocation>
</comment>
<evidence type="ECO:0000256" key="1">
    <source>
        <dbReference type="ARBA" id="ARBA00004141"/>
    </source>
</evidence>
<dbReference type="InterPro" id="IPR020846">
    <property type="entry name" value="MFS_dom"/>
</dbReference>
<dbReference type="GO" id="GO:0022857">
    <property type="term" value="F:transmembrane transporter activity"/>
    <property type="evidence" value="ECO:0007669"/>
    <property type="project" value="InterPro"/>
</dbReference>
<feature type="transmembrane region" description="Helical" evidence="7">
    <location>
        <begin position="360"/>
        <end position="378"/>
    </location>
</feature>
<dbReference type="HOGENOM" id="CLU_000960_22_0_1"/>
<feature type="transmembrane region" description="Helical" evidence="7">
    <location>
        <begin position="151"/>
        <end position="172"/>
    </location>
</feature>
<evidence type="ECO:0000313" key="9">
    <source>
        <dbReference type="EMBL" id="ETS74996.1"/>
    </source>
</evidence>
<dbReference type="OMA" id="WGRARTI"/>
<gene>
    <name evidence="9" type="ORF">PFICI_13480</name>
</gene>
<keyword evidence="4 7" id="KW-1133">Transmembrane helix</keyword>
<sequence length="573" mass="61992">MEAEKKEGLARLGIIQVLVSGGDDDDNNDNAADNNEKGDEHLTKAVDLTKLPFTRALLMATLYVALYLPTLNQTVVSNALPKILSDINKFGSDIGYTWVGSAYALAQAMALPLFGQLGRTPSRKWALLVAMVVFMIGSILCGTAVNIEMLLAARTVQGLGAGGISGVLFVLLGDMIRVRGAGKYNELYGAVCAVVTAIGPLIGGTLADRASWRWCFFLNLPVCVVCTAVIWLLLPNTDTTATVSRAVRLFDLWGVTAIGIGKVLITLAIQWAISNSSWQSPQVLTTLLAGAAAVIAFFPAEATAESPVVPLRFFKHRTRVGAYIAVFFHSVSFSGLNYWLPMYFQAVRQQKSSESGLSMLPWTLSFAIMSAATGIVVVKSRRYQVFIWSGFLIATIAFACLTLLFPTTSTAVTSVMLVIGGLGVGPNFNAPLFPIHASFDTSDSDYVSILSHSTSAYAFMRSLGSSIGITASGLVFFEDLSKHQLPSLSVFNLTQAIEYSDLLTEMEEQANVEVLQTAMQHVFIQVCITMCCGLLLSLLIRRHQFNNDEQEEDEDEVIPRGVPRVDSFGTEDG</sequence>
<dbReference type="PROSITE" id="PS50850">
    <property type="entry name" value="MFS"/>
    <property type="match status" value="1"/>
</dbReference>
<dbReference type="InterPro" id="IPR036259">
    <property type="entry name" value="MFS_trans_sf"/>
</dbReference>
<dbReference type="Gene3D" id="1.20.1250.20">
    <property type="entry name" value="MFS general substrate transporter like domains"/>
    <property type="match status" value="1"/>
</dbReference>
<dbReference type="GO" id="GO:0005886">
    <property type="term" value="C:plasma membrane"/>
    <property type="evidence" value="ECO:0007669"/>
    <property type="project" value="TreeGrafter"/>
</dbReference>
<evidence type="ECO:0000256" key="3">
    <source>
        <dbReference type="ARBA" id="ARBA00022692"/>
    </source>
</evidence>
<evidence type="ECO:0000256" key="7">
    <source>
        <dbReference type="SAM" id="Phobius"/>
    </source>
</evidence>
<dbReference type="Gene3D" id="1.20.1720.10">
    <property type="entry name" value="Multidrug resistance protein D"/>
    <property type="match status" value="1"/>
</dbReference>
<dbReference type="PANTHER" id="PTHR23501:SF102">
    <property type="entry name" value="DRUG TRANSPORTER, PUTATIVE (AFU_ORTHOLOGUE AFUA_3G08530)-RELATED"/>
    <property type="match status" value="1"/>
</dbReference>
<feature type="transmembrane region" description="Helical" evidence="7">
    <location>
        <begin position="320"/>
        <end position="340"/>
    </location>
</feature>
<dbReference type="OrthoDB" id="10021397at2759"/>
<dbReference type="EMBL" id="KI912119">
    <property type="protein sequence ID" value="ETS74996.1"/>
    <property type="molecule type" value="Genomic_DNA"/>
</dbReference>
<organism evidence="9 10">
    <name type="scientific">Pestalotiopsis fici (strain W106-1 / CGMCC3.15140)</name>
    <dbReference type="NCBI Taxonomy" id="1229662"/>
    <lineage>
        <taxon>Eukaryota</taxon>
        <taxon>Fungi</taxon>
        <taxon>Dikarya</taxon>
        <taxon>Ascomycota</taxon>
        <taxon>Pezizomycotina</taxon>
        <taxon>Sordariomycetes</taxon>
        <taxon>Xylariomycetidae</taxon>
        <taxon>Amphisphaeriales</taxon>
        <taxon>Sporocadaceae</taxon>
        <taxon>Pestalotiopsis</taxon>
    </lineage>
</organism>
<dbReference type="AlphaFoldDB" id="W3WQ91"/>
<feature type="domain" description="Major facilitator superfamily (MFS) profile" evidence="8">
    <location>
        <begin position="58"/>
        <end position="545"/>
    </location>
</feature>
<dbReference type="PANTHER" id="PTHR23501">
    <property type="entry name" value="MAJOR FACILITATOR SUPERFAMILY"/>
    <property type="match status" value="1"/>
</dbReference>
<feature type="transmembrane region" description="Helical" evidence="7">
    <location>
        <begin position="385"/>
        <end position="405"/>
    </location>
</feature>
<feature type="region of interest" description="Disordered" evidence="6">
    <location>
        <begin position="549"/>
        <end position="573"/>
    </location>
</feature>
<evidence type="ECO:0000259" key="8">
    <source>
        <dbReference type="PROSITE" id="PS50850"/>
    </source>
</evidence>
<feature type="transmembrane region" description="Helical" evidence="7">
    <location>
        <begin position="246"/>
        <end position="271"/>
    </location>
</feature>
<keyword evidence="10" id="KW-1185">Reference proteome</keyword>
<name>W3WQ91_PESFW</name>
<feature type="transmembrane region" description="Helical" evidence="7">
    <location>
        <begin position="283"/>
        <end position="300"/>
    </location>
</feature>
<protein>
    <recommendedName>
        <fullName evidence="8">Major facilitator superfamily (MFS) profile domain-containing protein</fullName>
    </recommendedName>
</protein>
<reference evidence="10" key="1">
    <citation type="journal article" date="2015" name="BMC Genomics">
        <title>Genomic and transcriptomic analysis of the endophytic fungus Pestalotiopsis fici reveals its lifestyle and high potential for synthesis of natural products.</title>
        <authorList>
            <person name="Wang X."/>
            <person name="Zhang X."/>
            <person name="Liu L."/>
            <person name="Xiang M."/>
            <person name="Wang W."/>
            <person name="Sun X."/>
            <person name="Che Y."/>
            <person name="Guo L."/>
            <person name="Liu G."/>
            <person name="Guo L."/>
            <person name="Wang C."/>
            <person name="Yin W.B."/>
            <person name="Stadler M."/>
            <person name="Zhang X."/>
            <person name="Liu X."/>
        </authorList>
    </citation>
    <scope>NUCLEOTIDE SEQUENCE [LARGE SCALE GENOMIC DNA]</scope>
    <source>
        <strain evidence="10">W106-1 / CGMCC3.15140</strain>
    </source>
</reference>
<dbReference type="InParanoid" id="W3WQ91"/>
<evidence type="ECO:0000256" key="2">
    <source>
        <dbReference type="ARBA" id="ARBA00007520"/>
    </source>
</evidence>
<dbReference type="PRINTS" id="PR01036">
    <property type="entry name" value="TCRTETB"/>
</dbReference>
<accession>W3WQ91</accession>
<feature type="transmembrane region" description="Helical" evidence="7">
    <location>
        <begin position="56"/>
        <end position="75"/>
    </location>
</feature>
<feature type="transmembrane region" description="Helical" evidence="7">
    <location>
        <begin position="126"/>
        <end position="145"/>
    </location>
</feature>
<feature type="transmembrane region" description="Helical" evidence="7">
    <location>
        <begin position="95"/>
        <end position="114"/>
    </location>
</feature>
<dbReference type="SUPFAM" id="SSF103473">
    <property type="entry name" value="MFS general substrate transporter"/>
    <property type="match status" value="2"/>
</dbReference>